<feature type="domain" description="Fibronectin type III-like" evidence="9">
    <location>
        <begin position="690"/>
        <end position="759"/>
    </location>
</feature>
<dbReference type="Gene3D" id="2.60.40.10">
    <property type="entry name" value="Immunoglobulins"/>
    <property type="match status" value="1"/>
</dbReference>
<protein>
    <recommendedName>
        <fullName evidence="3">beta-glucosidase</fullName>
        <ecNumber evidence="3">3.2.1.21</ecNumber>
    </recommendedName>
</protein>
<sequence>MRNKLTMKVWMMMAMLTFTLLGKAQQPIYKEPGQPVERRVTDLMGRMTLEEKVAQMCQYVGPGHIRETQKRFKGQKIAKGDDANGFYPNLSVNQLLELTEKGLVGSFLHVVTAKESNDLQKLAMKSRLQIPLLIGIDAIHGNALVSGATVYPTPIGQAASFHPELVERISREAALEVRATGAHWTFTPNIDVARDARWGRVGETFGEDPYLVTRMGVATIKGFQGKDCQGTEVALACAKHLIAGSEPSNGTNAAPMDVSERTLREVYLPPYKAAVEEANVFTLMAAHNELNGIPCHADRWMMTDIMRGEYGFNGFIVSDWMDVDRIHDLHHAAPTLKDAFYETIDAGLDMRMHGPDFLEKVVELVKEGRLSEAQIDRACSKILEAKFRLGLFENPFVCLEKTAQTLSNEEHLQSALEMAEESIVLLKNENDLLPLDFSDYKNILVTGPNANNHTILGDWTLQQPDANVVTILDGIREIAGSAKVNYYNYGDDVRQNSMDKVNEAAAIAKKSDLAIVVVGENPLRYQKSKTCGENIDRMGLDLLGTQNQLVQKIHETGVPTIVVLVGGRPLSVNWIAQNVQALVQAWEPGSLGGRALANILAGKVNPSAKLPISIPRHSGQIQMIYNHKPSQYFHKYIDGPSTPLYPFGFGLSYTRFAYSSLKLSHTRISDKDSFTASIELTNVGDREGTEVVQLYIRDIYSSATRPVKELKDFARVTLKPGEKKTVTFTVTPDKLAYWNRNMQYGVEKGEFEIMIGSSSQDKDLKKVKMEVL</sequence>
<evidence type="ECO:0000313" key="11">
    <source>
        <dbReference type="EMBL" id="MCA4704617.1"/>
    </source>
</evidence>
<dbReference type="EMBL" id="JAIWYE010000025">
    <property type="protein sequence ID" value="MCA4704617.1"/>
    <property type="molecule type" value="Genomic_DNA"/>
</dbReference>
<comment type="catalytic activity">
    <reaction evidence="1">
        <text>Hydrolysis of terminal, non-reducing beta-D-glucosyl residues with release of beta-D-glucose.</text>
        <dbReference type="EC" id="3.2.1.21"/>
    </reaction>
</comment>
<dbReference type="SMART" id="SM01217">
    <property type="entry name" value="Fn3_like"/>
    <property type="match status" value="1"/>
</dbReference>
<evidence type="ECO:0000313" key="12">
    <source>
        <dbReference type="Proteomes" id="UP001198461"/>
    </source>
</evidence>
<evidence type="ECO:0000256" key="4">
    <source>
        <dbReference type="ARBA" id="ARBA00022729"/>
    </source>
</evidence>
<dbReference type="EC" id="3.2.1.21" evidence="3"/>
<dbReference type="InterPro" id="IPR001764">
    <property type="entry name" value="Glyco_hydro_3_N"/>
</dbReference>
<dbReference type="SUPFAM" id="SSF51445">
    <property type="entry name" value="(Trans)glycosidases"/>
    <property type="match status" value="1"/>
</dbReference>
<dbReference type="EMBL" id="JAIWWW010000016">
    <property type="protein sequence ID" value="MCA4523028.1"/>
    <property type="molecule type" value="Genomic_DNA"/>
</dbReference>
<dbReference type="InterPro" id="IPR002772">
    <property type="entry name" value="Glyco_hydro_3_C"/>
</dbReference>
<keyword evidence="5 7" id="KW-0378">Hydrolase</keyword>
<dbReference type="PRINTS" id="PR00133">
    <property type="entry name" value="GLHYDRLASE3"/>
</dbReference>
<dbReference type="InterPro" id="IPR051915">
    <property type="entry name" value="Cellulose_Degrad_GH3"/>
</dbReference>
<name>A0AAP2PLU4_9BACE</name>
<feature type="chain" id="PRO_5042796629" description="beta-glucosidase" evidence="8">
    <location>
        <begin position="25"/>
        <end position="772"/>
    </location>
</feature>
<comment type="caution">
    <text evidence="11">The sequence shown here is derived from an EMBL/GenBank/DDBJ whole genome shotgun (WGS) entry which is preliminary data.</text>
</comment>
<dbReference type="InterPro" id="IPR019800">
    <property type="entry name" value="Glyco_hydro_3_AS"/>
</dbReference>
<dbReference type="SUPFAM" id="SSF52279">
    <property type="entry name" value="Beta-D-glucan exohydrolase, C-terminal domain"/>
    <property type="match status" value="1"/>
</dbReference>
<accession>A0AAP2PLU4</accession>
<dbReference type="InterPro" id="IPR013783">
    <property type="entry name" value="Ig-like_fold"/>
</dbReference>
<keyword evidence="6 7" id="KW-0326">Glycosidase</keyword>
<dbReference type="InterPro" id="IPR036962">
    <property type="entry name" value="Glyco_hydro_3_N_sf"/>
</dbReference>
<comment type="similarity">
    <text evidence="2 7">Belongs to the glycosyl hydrolase 3 family.</text>
</comment>
<dbReference type="Proteomes" id="UP001197958">
    <property type="component" value="Unassembled WGS sequence"/>
</dbReference>
<dbReference type="GO" id="GO:0009251">
    <property type="term" value="P:glucan catabolic process"/>
    <property type="evidence" value="ECO:0007669"/>
    <property type="project" value="TreeGrafter"/>
</dbReference>
<evidence type="ECO:0000256" key="6">
    <source>
        <dbReference type="ARBA" id="ARBA00023295"/>
    </source>
</evidence>
<evidence type="ECO:0000256" key="5">
    <source>
        <dbReference type="ARBA" id="ARBA00022801"/>
    </source>
</evidence>
<dbReference type="PANTHER" id="PTHR30620:SF16">
    <property type="entry name" value="LYSOSOMAL BETA GLUCOSIDASE"/>
    <property type="match status" value="1"/>
</dbReference>
<evidence type="ECO:0000256" key="2">
    <source>
        <dbReference type="ARBA" id="ARBA00005336"/>
    </source>
</evidence>
<evidence type="ECO:0000259" key="9">
    <source>
        <dbReference type="SMART" id="SM01217"/>
    </source>
</evidence>
<dbReference type="AlphaFoldDB" id="A0AAP2PLU4"/>
<evidence type="ECO:0000256" key="1">
    <source>
        <dbReference type="ARBA" id="ARBA00000448"/>
    </source>
</evidence>
<dbReference type="Gene3D" id="3.20.20.300">
    <property type="entry name" value="Glycoside hydrolase, family 3, N-terminal domain"/>
    <property type="match status" value="1"/>
</dbReference>
<dbReference type="RefSeq" id="WP_225450368.1">
    <property type="nucleotide sequence ID" value="NZ_CP103094.1"/>
</dbReference>
<evidence type="ECO:0000313" key="10">
    <source>
        <dbReference type="EMBL" id="MCA4523028.1"/>
    </source>
</evidence>
<proteinExistence type="inferred from homology"/>
<feature type="signal peptide" evidence="8">
    <location>
        <begin position="1"/>
        <end position="24"/>
    </location>
</feature>
<gene>
    <name evidence="11" type="ORF">LD004_13475</name>
    <name evidence="10" type="ORF">LDZ35_07375</name>
</gene>
<dbReference type="Pfam" id="PF00933">
    <property type="entry name" value="Glyco_hydro_3"/>
    <property type="match status" value="1"/>
</dbReference>
<dbReference type="GO" id="GO:0008422">
    <property type="term" value="F:beta-glucosidase activity"/>
    <property type="evidence" value="ECO:0007669"/>
    <property type="project" value="UniProtKB-EC"/>
</dbReference>
<dbReference type="InterPro" id="IPR017853">
    <property type="entry name" value="GH"/>
</dbReference>
<dbReference type="PANTHER" id="PTHR30620">
    <property type="entry name" value="PERIPLASMIC BETA-GLUCOSIDASE-RELATED"/>
    <property type="match status" value="1"/>
</dbReference>
<dbReference type="InterPro" id="IPR026891">
    <property type="entry name" value="Fn3-like"/>
</dbReference>
<reference evidence="11" key="1">
    <citation type="submission" date="2023-08" db="EMBL/GenBank/DDBJ databases">
        <title>Mucin Metabolism Genes Underlie the Key Renovations of Bacteroides xylanisolvens Genomes in Captive Great Apes.</title>
        <authorList>
            <person name="Nishida A.H."/>
        </authorList>
    </citation>
    <scope>NUCLEOTIDE SEQUENCE</scope>
    <source>
        <strain evidence="11">P13.H9</strain>
        <strain evidence="10">P19.10B</strain>
    </source>
</reference>
<dbReference type="FunFam" id="2.60.40.10:FF:000495">
    <property type="entry name" value="Periplasmic beta-glucosidase"/>
    <property type="match status" value="1"/>
</dbReference>
<keyword evidence="4 8" id="KW-0732">Signal</keyword>
<evidence type="ECO:0000256" key="8">
    <source>
        <dbReference type="SAM" id="SignalP"/>
    </source>
</evidence>
<dbReference type="Proteomes" id="UP001198461">
    <property type="component" value="Unassembled WGS sequence"/>
</dbReference>
<evidence type="ECO:0000256" key="7">
    <source>
        <dbReference type="RuleBase" id="RU361161"/>
    </source>
</evidence>
<dbReference type="PROSITE" id="PS00775">
    <property type="entry name" value="GLYCOSYL_HYDROL_F3"/>
    <property type="match status" value="1"/>
</dbReference>
<dbReference type="Pfam" id="PF01915">
    <property type="entry name" value="Glyco_hydro_3_C"/>
    <property type="match status" value="1"/>
</dbReference>
<dbReference type="InterPro" id="IPR036881">
    <property type="entry name" value="Glyco_hydro_3_C_sf"/>
</dbReference>
<dbReference type="Pfam" id="PF14310">
    <property type="entry name" value="Fn3-like"/>
    <property type="match status" value="1"/>
</dbReference>
<organism evidence="11 12">
    <name type="scientific">Bacteroides xylanisolvens</name>
    <dbReference type="NCBI Taxonomy" id="371601"/>
    <lineage>
        <taxon>Bacteria</taxon>
        <taxon>Pseudomonadati</taxon>
        <taxon>Bacteroidota</taxon>
        <taxon>Bacteroidia</taxon>
        <taxon>Bacteroidales</taxon>
        <taxon>Bacteroidaceae</taxon>
        <taxon>Bacteroides</taxon>
    </lineage>
</organism>
<evidence type="ECO:0000256" key="3">
    <source>
        <dbReference type="ARBA" id="ARBA00012744"/>
    </source>
</evidence>
<dbReference type="Gene3D" id="3.40.50.1700">
    <property type="entry name" value="Glycoside hydrolase family 3 C-terminal domain"/>
    <property type="match status" value="1"/>
</dbReference>